<dbReference type="GO" id="GO:0005737">
    <property type="term" value="C:cytoplasm"/>
    <property type="evidence" value="ECO:0007669"/>
    <property type="project" value="TreeGrafter"/>
</dbReference>
<dbReference type="Proteomes" id="UP000077202">
    <property type="component" value="Unassembled WGS sequence"/>
</dbReference>
<dbReference type="PANTHER" id="PTHR11142">
    <property type="entry name" value="PSEUDOURIDYLATE SYNTHASE"/>
    <property type="match status" value="1"/>
</dbReference>
<dbReference type="GO" id="GO:1990481">
    <property type="term" value="P:mRNA pseudouridine synthesis"/>
    <property type="evidence" value="ECO:0007669"/>
    <property type="project" value="TreeGrafter"/>
</dbReference>
<dbReference type="InterPro" id="IPR020094">
    <property type="entry name" value="TruA/RsuA/RluB/E/F_N"/>
</dbReference>
<comment type="caution">
    <text evidence="6">The sequence shown here is derived from an EMBL/GenBank/DDBJ whole genome shotgun (WGS) entry which is preliminary data.</text>
</comment>
<organism evidence="6 7">
    <name type="scientific">Marchantia polymorpha subsp. ruderalis</name>
    <dbReference type="NCBI Taxonomy" id="1480154"/>
    <lineage>
        <taxon>Eukaryota</taxon>
        <taxon>Viridiplantae</taxon>
        <taxon>Streptophyta</taxon>
        <taxon>Embryophyta</taxon>
        <taxon>Marchantiophyta</taxon>
        <taxon>Marchantiopsida</taxon>
        <taxon>Marchantiidae</taxon>
        <taxon>Marchantiales</taxon>
        <taxon>Marchantiaceae</taxon>
        <taxon>Marchantia</taxon>
    </lineage>
</organism>
<dbReference type="PANTHER" id="PTHR11142:SF5">
    <property type="entry name" value="TRNA PSEUDOURIDINE(38_39) SYNTHASE"/>
    <property type="match status" value="1"/>
</dbReference>
<dbReference type="GO" id="GO:0003723">
    <property type="term" value="F:RNA binding"/>
    <property type="evidence" value="ECO:0007669"/>
    <property type="project" value="InterPro"/>
</dbReference>
<reference evidence="6" key="1">
    <citation type="submission" date="2016-03" db="EMBL/GenBank/DDBJ databases">
        <title>Mechanisms controlling the formation of the plant cell surface in tip-growing cells are functionally conserved among land plants.</title>
        <authorList>
            <person name="Honkanen S."/>
            <person name="Jones V.A."/>
            <person name="Morieri G."/>
            <person name="Champion C."/>
            <person name="Hetherington A.J."/>
            <person name="Kelly S."/>
            <person name="Saint-Marcoux D."/>
            <person name="Proust H."/>
            <person name="Prescott H."/>
            <person name="Dolan L."/>
        </authorList>
    </citation>
    <scope>NUCLEOTIDE SEQUENCE [LARGE SCALE GENOMIC DNA]</scope>
    <source>
        <tissue evidence="6">Whole gametophyte</tissue>
    </source>
</reference>
<keyword evidence="2" id="KW-0819">tRNA processing</keyword>
<dbReference type="InterPro" id="IPR020103">
    <property type="entry name" value="PsdUridine_synth_cat_dom_sf"/>
</dbReference>
<dbReference type="EMBL" id="LVLJ01000405">
    <property type="protein sequence ID" value="OAE34449.1"/>
    <property type="molecule type" value="Genomic_DNA"/>
</dbReference>
<proteinExistence type="inferred from homology"/>
<dbReference type="InterPro" id="IPR001406">
    <property type="entry name" value="PsdUridine_synth_TruA"/>
</dbReference>
<dbReference type="InterPro" id="IPR020097">
    <property type="entry name" value="PsdUridine_synth_TruA_a/b_dom"/>
</dbReference>
<keyword evidence="3" id="KW-0413">Isomerase</keyword>
<dbReference type="InterPro" id="IPR020095">
    <property type="entry name" value="PsdUridine_synth_TruA_C"/>
</dbReference>
<keyword evidence="4" id="KW-0175">Coiled coil</keyword>
<evidence type="ECO:0000259" key="5">
    <source>
        <dbReference type="Pfam" id="PF01416"/>
    </source>
</evidence>
<evidence type="ECO:0000256" key="2">
    <source>
        <dbReference type="ARBA" id="ARBA00022694"/>
    </source>
</evidence>
<dbReference type="GO" id="GO:0009982">
    <property type="term" value="F:pseudouridine synthase activity"/>
    <property type="evidence" value="ECO:0007669"/>
    <property type="project" value="InterPro"/>
</dbReference>
<dbReference type="Gene3D" id="3.30.70.660">
    <property type="entry name" value="Pseudouridine synthase I, catalytic domain, C-terminal subdomain"/>
    <property type="match status" value="1"/>
</dbReference>
<dbReference type="GO" id="GO:0005634">
    <property type="term" value="C:nucleus"/>
    <property type="evidence" value="ECO:0007669"/>
    <property type="project" value="TreeGrafter"/>
</dbReference>
<dbReference type="AlphaFoldDB" id="A0A176WN05"/>
<feature type="coiled-coil region" evidence="4">
    <location>
        <begin position="1"/>
        <end position="35"/>
    </location>
</feature>
<dbReference type="Gene3D" id="3.30.70.580">
    <property type="entry name" value="Pseudouridine synthase I, catalytic domain, N-terminal subdomain"/>
    <property type="match status" value="1"/>
</dbReference>
<accession>A0A176WN05</accession>
<sequence>MEVNSDALVAARERIKELEALVAVLTEKIKMLELENPLLGRSLEVKDNTIQSTAFTPGLPASKDKTKEDIQAGCVNKHNDSHHIPELAAVEHSGLQVETSQKMQREVPELQGDDIVHPVIKNGTCGQEQLTKKGKKGTRGNMKNQSTRHVALKIMYWGSRYQGFAFQPGTQVTVESEFFAALRRTKLLIGDVSDANYSRTSCKPSVHEGGIGGSVYTYENLADGDEKIISSAAHDVEAEEMLTDRVAAARASRAAEESVSSNLGDEEEIDYVGVLNRVLPDDIRVLGWCPVPRGFHSRFSCLYREYKYFFVGGHLDIASMKLAASKFLGEHDFRNFCKMDAANVHNYRRTVTELEIVPFNEGWAGTQVWVVRVKGTAFLWHQIRCMVAILFMVGRGYEPPEIVDDLLGRASNTSRKPQYSMASEMPLVLRRCGYQGLKLHCPPKAMKQLKLHLEKYLEKALIHVALIQEALEELPSSEILDVEHINKLKRMHIPLSLRQTERECGCYDASGYQAQKVAEVLDVIRCSSNFEVHA</sequence>
<evidence type="ECO:0000313" key="6">
    <source>
        <dbReference type="EMBL" id="OAE34449.1"/>
    </source>
</evidence>
<evidence type="ECO:0000256" key="3">
    <source>
        <dbReference type="ARBA" id="ARBA00023235"/>
    </source>
</evidence>
<dbReference type="GO" id="GO:0031119">
    <property type="term" value="P:tRNA pseudouridine synthesis"/>
    <property type="evidence" value="ECO:0007669"/>
    <property type="project" value="TreeGrafter"/>
</dbReference>
<comment type="similarity">
    <text evidence="1">Belongs to the tRNA pseudouridine synthase TruA family.</text>
</comment>
<name>A0A176WN05_MARPO</name>
<evidence type="ECO:0000313" key="7">
    <source>
        <dbReference type="Proteomes" id="UP000077202"/>
    </source>
</evidence>
<dbReference type="Pfam" id="PF01416">
    <property type="entry name" value="PseudoU_synth_1"/>
    <property type="match status" value="1"/>
</dbReference>
<gene>
    <name evidence="6" type="ORF">AXG93_2886s1120</name>
</gene>
<evidence type="ECO:0000256" key="1">
    <source>
        <dbReference type="ARBA" id="ARBA00009375"/>
    </source>
</evidence>
<dbReference type="SUPFAM" id="SSF55120">
    <property type="entry name" value="Pseudouridine synthase"/>
    <property type="match status" value="1"/>
</dbReference>
<keyword evidence="7" id="KW-1185">Reference proteome</keyword>
<protein>
    <recommendedName>
        <fullName evidence="5">Pseudouridine synthase I TruA alpha/beta domain-containing protein</fullName>
    </recommendedName>
</protein>
<evidence type="ECO:0000256" key="4">
    <source>
        <dbReference type="SAM" id="Coils"/>
    </source>
</evidence>
<feature type="domain" description="Pseudouridine synthase I TruA alpha/beta" evidence="5">
    <location>
        <begin position="323"/>
        <end position="434"/>
    </location>
</feature>